<evidence type="ECO:0000259" key="3">
    <source>
        <dbReference type="Pfam" id="PF04676"/>
    </source>
</evidence>
<dbReference type="Pfam" id="PF04676">
    <property type="entry name" value="CwfJ_C_2"/>
    <property type="match status" value="1"/>
</dbReference>
<evidence type="ECO:0000256" key="1">
    <source>
        <dbReference type="ARBA" id="ARBA00006795"/>
    </source>
</evidence>
<evidence type="ECO:0000259" key="4">
    <source>
        <dbReference type="Pfam" id="PF04677"/>
    </source>
</evidence>
<protein>
    <submittedName>
        <fullName evidence="5">Cwf19-like protein, C-terminal domain-2</fullName>
    </submittedName>
</protein>
<feature type="compositionally biased region" description="Basic and acidic residues" evidence="2">
    <location>
        <begin position="457"/>
        <end position="475"/>
    </location>
</feature>
<dbReference type="InterPro" id="IPR036265">
    <property type="entry name" value="HIT-like_sf"/>
</dbReference>
<gene>
    <name evidence="5" type="ORF">RJ641_004666</name>
</gene>
<feature type="compositionally biased region" description="Basic residues" evidence="2">
    <location>
        <begin position="259"/>
        <end position="269"/>
    </location>
</feature>
<name>A0AAN8ZAB2_9MAGN</name>
<feature type="region of interest" description="Disordered" evidence="2">
    <location>
        <begin position="1"/>
        <end position="206"/>
    </location>
</feature>
<dbReference type="Proteomes" id="UP001370490">
    <property type="component" value="Unassembled WGS sequence"/>
</dbReference>
<feature type="compositionally biased region" description="Polar residues" evidence="2">
    <location>
        <begin position="515"/>
        <end position="524"/>
    </location>
</feature>
<feature type="compositionally biased region" description="Basic residues" evidence="2">
    <location>
        <begin position="23"/>
        <end position="44"/>
    </location>
</feature>
<evidence type="ECO:0000313" key="5">
    <source>
        <dbReference type="EMBL" id="KAK6930572.1"/>
    </source>
</evidence>
<dbReference type="SUPFAM" id="SSF54197">
    <property type="entry name" value="HIT-like"/>
    <property type="match status" value="1"/>
</dbReference>
<dbReference type="PANTHER" id="PTHR12072">
    <property type="entry name" value="CWF19, CELL CYCLE CONTROL PROTEIN"/>
    <property type="match status" value="1"/>
</dbReference>
<dbReference type="InterPro" id="IPR006767">
    <property type="entry name" value="Cwf19-like_C_dom-2"/>
</dbReference>
<dbReference type="InterPro" id="IPR006768">
    <property type="entry name" value="Cwf19-like_C_dom-1"/>
</dbReference>
<dbReference type="Gene3D" id="3.30.428.10">
    <property type="entry name" value="HIT-like"/>
    <property type="match status" value="1"/>
</dbReference>
<sequence length="758" mass="86948">MLSGLKFIPRDQIDQTDAEKSHDSRKRKNRSSHSKEKSRSRKTSRYSNSSEDEELEKVKKSSSKKKWYSSEEYSASSSSGSESESRYEKGKRKHRTKKRDKKQVDSSDDAGVDPPVDDQGAGCENDVDIVRKEMGLEWMLRPDDRAATKSSRAEEQEPEKPENAEMLRVNPKELNPYFKDNGSGYPEEQDQRKSAGDQLLSSSVVGDGGASWRLKALKRAQEQATREGRKLEEVVEERWGSMRQFTGTVASRAAAPSRAHLHAIKSRRKGLTDEPDNNTNDLTEKDNKKSNDRDYLKDVSVRRPDMRMPKVQDSLSWRTRKGSNTSTRDSGIVSAALSTLNKFSNDGSFILEFQKQQNTDEDGPSSSSIKIEKNVVSTKTNDTHENSISSSQELSANQLAAKALQLRLKGKHEEAETLLIVLPFLVAWFQQKEAEIAKTKQVASDGIPGQWHGGSRNRSDMHNKFHRQEKEEDSDRILARKIMQSRQYNVAGRADEEYDFDDDPGKSNRKKGQHGNHNLNQKINNSKRIVVQHERCQFCFENPTRPKHLVVSIGNFTYLMLPQWQAVVPGHCCILPMQHESSTRTVDDNVWDEIRNFKKCLIMMFAKQEKDLVFLETVIGLAQQRRHCLVECIPLPRDIAKEAPLYFKKAIDEAEDEWSQHNAKKLIDTSVKGLRHSIPKDFPYFHVEFGLTEGFVHVIDDEKQFKSSFGLNVIRGMLRLPEEDMHRRRRQESFEAQKQAVTTFVQDWEPFDWTKQLD</sequence>
<proteinExistence type="inferred from homology"/>
<dbReference type="Pfam" id="PF04677">
    <property type="entry name" value="CwfJ_C_1"/>
    <property type="match status" value="1"/>
</dbReference>
<feature type="region of interest" description="Disordered" evidence="2">
    <location>
        <begin position="445"/>
        <end position="475"/>
    </location>
</feature>
<comment type="caution">
    <text evidence="5">The sequence shown here is derived from an EMBL/GenBank/DDBJ whole genome shotgun (WGS) entry which is preliminary data.</text>
</comment>
<feature type="compositionally biased region" description="Polar residues" evidence="2">
    <location>
        <begin position="313"/>
        <end position="329"/>
    </location>
</feature>
<dbReference type="AlphaFoldDB" id="A0AAN8ZAB2"/>
<dbReference type="EMBL" id="JBAMMX010000012">
    <property type="protein sequence ID" value="KAK6930572.1"/>
    <property type="molecule type" value="Genomic_DNA"/>
</dbReference>
<feature type="compositionally biased region" description="Low complexity" evidence="2">
    <location>
        <begin position="70"/>
        <end position="82"/>
    </location>
</feature>
<dbReference type="GO" id="GO:0071014">
    <property type="term" value="C:post-mRNA release spliceosomal complex"/>
    <property type="evidence" value="ECO:0007669"/>
    <property type="project" value="TreeGrafter"/>
</dbReference>
<evidence type="ECO:0000313" key="6">
    <source>
        <dbReference type="Proteomes" id="UP001370490"/>
    </source>
</evidence>
<evidence type="ECO:0000256" key="2">
    <source>
        <dbReference type="SAM" id="MobiDB-lite"/>
    </source>
</evidence>
<accession>A0AAN8ZAB2</accession>
<feature type="domain" description="Cwf19-like C-terminal" evidence="4">
    <location>
        <begin position="524"/>
        <end position="648"/>
    </location>
</feature>
<comment type="similarity">
    <text evidence="1">Belongs to the CWF19 family.</text>
</comment>
<keyword evidence="6" id="KW-1185">Reference proteome</keyword>
<feature type="compositionally biased region" description="Basic residues" evidence="2">
    <location>
        <begin position="89"/>
        <end position="101"/>
    </location>
</feature>
<feature type="compositionally biased region" description="Basic and acidic residues" evidence="2">
    <location>
        <begin position="128"/>
        <end position="165"/>
    </location>
</feature>
<reference evidence="5 6" key="1">
    <citation type="submission" date="2023-12" db="EMBL/GenBank/DDBJ databases">
        <title>A high-quality genome assembly for Dillenia turbinata (Dilleniales).</title>
        <authorList>
            <person name="Chanderbali A."/>
        </authorList>
    </citation>
    <scope>NUCLEOTIDE SEQUENCE [LARGE SCALE GENOMIC DNA]</scope>
    <source>
        <strain evidence="5">LSX21</strain>
        <tissue evidence="5">Leaf</tissue>
    </source>
</reference>
<feature type="compositionally biased region" description="Basic and acidic residues" evidence="2">
    <location>
        <begin position="8"/>
        <end position="22"/>
    </location>
</feature>
<feature type="domain" description="Cwf19-like protein C-terminal" evidence="3">
    <location>
        <begin position="657"/>
        <end position="754"/>
    </location>
</feature>
<organism evidence="5 6">
    <name type="scientific">Dillenia turbinata</name>
    <dbReference type="NCBI Taxonomy" id="194707"/>
    <lineage>
        <taxon>Eukaryota</taxon>
        <taxon>Viridiplantae</taxon>
        <taxon>Streptophyta</taxon>
        <taxon>Embryophyta</taxon>
        <taxon>Tracheophyta</taxon>
        <taxon>Spermatophyta</taxon>
        <taxon>Magnoliopsida</taxon>
        <taxon>eudicotyledons</taxon>
        <taxon>Gunneridae</taxon>
        <taxon>Pentapetalae</taxon>
        <taxon>Dilleniales</taxon>
        <taxon>Dilleniaceae</taxon>
        <taxon>Dillenia</taxon>
    </lineage>
</organism>
<feature type="region of interest" description="Disordered" evidence="2">
    <location>
        <begin position="248"/>
        <end position="329"/>
    </location>
</feature>
<dbReference type="GO" id="GO:0000398">
    <property type="term" value="P:mRNA splicing, via spliceosome"/>
    <property type="evidence" value="ECO:0007669"/>
    <property type="project" value="TreeGrafter"/>
</dbReference>
<feature type="region of interest" description="Disordered" evidence="2">
    <location>
        <begin position="493"/>
        <end position="524"/>
    </location>
</feature>
<feature type="compositionally biased region" description="Basic and acidic residues" evidence="2">
    <location>
        <begin position="282"/>
        <end position="310"/>
    </location>
</feature>
<dbReference type="InterPro" id="IPR040194">
    <property type="entry name" value="Cwf19-like"/>
</dbReference>
<dbReference type="PANTHER" id="PTHR12072:SF5">
    <property type="entry name" value="CWF19-LIKE PROTEIN 2"/>
    <property type="match status" value="1"/>
</dbReference>